<gene>
    <name evidence="1" type="ORF">UFOPK3554_01336</name>
</gene>
<name>A0A6J7XXK4_9ZZZZ</name>
<dbReference type="Pfam" id="PF20603">
    <property type="entry name" value="Bact_hydrolase"/>
    <property type="match status" value="1"/>
</dbReference>
<reference evidence="1" key="1">
    <citation type="submission" date="2020-05" db="EMBL/GenBank/DDBJ databases">
        <authorList>
            <person name="Chiriac C."/>
            <person name="Salcher M."/>
            <person name="Ghai R."/>
            <person name="Kavagutti S V."/>
        </authorList>
    </citation>
    <scope>NUCLEOTIDE SEQUENCE</scope>
</reference>
<accession>A0A6J7XXK4</accession>
<protein>
    <submittedName>
        <fullName evidence="1">Unannotated protein</fullName>
    </submittedName>
</protein>
<dbReference type="InterPro" id="IPR046766">
    <property type="entry name" value="Bact_hydrolase"/>
</dbReference>
<sequence length="167" mass="19233">MSMPDTYTSVNKTGCCAVPNVEQWNEQIIEFREKRFIRMCTKSFMYVPRDMDQVMTKIQRKAEDADALMPESEAMVLSRDLSPWKAEQLFAVSKEVPGVENIFLSGQFATKVFEGPYSDAKKWMTQTLEYVKKLGRTSDAIYFFYTTCPKCAEAYGKNFTISFAKLN</sequence>
<dbReference type="AlphaFoldDB" id="A0A6J7XXK4"/>
<evidence type="ECO:0000313" key="1">
    <source>
        <dbReference type="EMBL" id="CAB5241278.1"/>
    </source>
</evidence>
<proteinExistence type="predicted"/>
<organism evidence="1">
    <name type="scientific">freshwater metagenome</name>
    <dbReference type="NCBI Taxonomy" id="449393"/>
    <lineage>
        <taxon>unclassified sequences</taxon>
        <taxon>metagenomes</taxon>
        <taxon>ecological metagenomes</taxon>
    </lineage>
</organism>
<dbReference type="EMBL" id="CAFBSG010000039">
    <property type="protein sequence ID" value="CAB5241278.1"/>
    <property type="molecule type" value="Genomic_DNA"/>
</dbReference>